<evidence type="ECO:0000313" key="5">
    <source>
        <dbReference type="Proteomes" id="UP000291191"/>
    </source>
</evidence>
<dbReference type="InterPro" id="IPR029044">
    <property type="entry name" value="Nucleotide-diphossugar_trans"/>
</dbReference>
<dbReference type="EMBL" id="RCXO01000009">
    <property type="protein sequence ID" value="RYT80866.1"/>
    <property type="molecule type" value="Genomic_DNA"/>
</dbReference>
<keyword evidence="2 4" id="KW-0808">Transferase</keyword>
<proteinExistence type="predicted"/>
<dbReference type="Pfam" id="PF00535">
    <property type="entry name" value="Glycos_transf_2"/>
    <property type="match status" value="1"/>
</dbReference>
<evidence type="ECO:0000313" key="4">
    <source>
        <dbReference type="EMBL" id="RYT80866.1"/>
    </source>
</evidence>
<keyword evidence="1" id="KW-0328">Glycosyltransferase</keyword>
<evidence type="ECO:0000259" key="3">
    <source>
        <dbReference type="Pfam" id="PF00535"/>
    </source>
</evidence>
<comment type="caution">
    <text evidence="4">The sequence shown here is derived from an EMBL/GenBank/DDBJ whole genome shotgun (WGS) entry which is preliminary data.</text>
</comment>
<dbReference type="OrthoDB" id="1114838at2"/>
<dbReference type="PANTHER" id="PTHR22916">
    <property type="entry name" value="GLYCOSYLTRANSFERASE"/>
    <property type="match status" value="1"/>
</dbReference>
<gene>
    <name evidence="4" type="ORF">EAJ06_09235</name>
</gene>
<keyword evidence="5" id="KW-1185">Reference proteome</keyword>
<dbReference type="Gene3D" id="3.90.550.10">
    <property type="entry name" value="Spore Coat Polysaccharide Biosynthesis Protein SpsA, Chain A"/>
    <property type="match status" value="1"/>
</dbReference>
<reference evidence="4 5" key="1">
    <citation type="journal article" date="2019" name="Science, e1252229">
        <title>Invertible promoters mediate bacterial phase variation, antibiotic resistance, and host adaptation in the gut.</title>
        <authorList>
            <person name="Jiang X."/>
            <person name="Hall A.B."/>
            <person name="Arthur T.D."/>
            <person name="Plichta D.R."/>
            <person name="Covington C.T."/>
            <person name="Poyet M."/>
            <person name="Crothers J."/>
            <person name="Moses P.L."/>
            <person name="Tolonen A.C."/>
            <person name="Vlamakis H."/>
            <person name="Alm E.J."/>
            <person name="Xavier R.J."/>
        </authorList>
    </citation>
    <scope>NUCLEOTIDE SEQUENCE [LARGE SCALE GENOMIC DNA]</scope>
    <source>
        <strain evidence="5">bf_0095</strain>
    </source>
</reference>
<dbReference type="AlphaFoldDB" id="A0A4Q5HFX0"/>
<accession>A0A4Q5HFX0</accession>
<dbReference type="Proteomes" id="UP000291191">
    <property type="component" value="Unassembled WGS sequence"/>
</dbReference>
<dbReference type="RefSeq" id="WP_115502530.1">
    <property type="nucleotide sequence ID" value="NZ_CABMMK010000003.1"/>
</dbReference>
<sequence length="324" mass="37446">MEGLSFLVSIIVPVYNVENYVERCLLSLLNQTYKNLEILIVNDCSTDSSLEICKSIAERDTRVQIFSNKVNIGLSSTRNVGLERISGEYVIFVDSDDFLDKNFIEIMLAEAISSSSDLISCGFQYYRGETIQPIHSCNFRHLCNEDAFLKMLNDQSNYCAVWAKIYKKSVIGSLRFPEGNRFGEDMAFTPYVIINAHKIMHTDTPMYYYSQEGVSLVRSGFNPNRLNMIDQIKNWRNLCQKKYPNLINGIRVYLIFTMLSICTLTLDDINQTYYNKVKSELKNEAVFYLTNKSVSIKEKVKLLLVLLFPRKTNKYLRKIFGLKN</sequence>
<evidence type="ECO:0000256" key="2">
    <source>
        <dbReference type="ARBA" id="ARBA00022679"/>
    </source>
</evidence>
<dbReference type="InterPro" id="IPR001173">
    <property type="entry name" value="Glyco_trans_2-like"/>
</dbReference>
<feature type="domain" description="Glycosyltransferase 2-like" evidence="3">
    <location>
        <begin position="9"/>
        <end position="171"/>
    </location>
</feature>
<dbReference type="SUPFAM" id="SSF53448">
    <property type="entry name" value="Nucleotide-diphospho-sugar transferases"/>
    <property type="match status" value="1"/>
</dbReference>
<dbReference type="PANTHER" id="PTHR22916:SF51">
    <property type="entry name" value="GLYCOSYLTRANSFERASE EPSH-RELATED"/>
    <property type="match status" value="1"/>
</dbReference>
<evidence type="ECO:0000256" key="1">
    <source>
        <dbReference type="ARBA" id="ARBA00022676"/>
    </source>
</evidence>
<name>A0A4Q5HFX0_9BACE</name>
<organism evidence="4 5">
    <name type="scientific">Bacteroides intestinalis</name>
    <dbReference type="NCBI Taxonomy" id="329854"/>
    <lineage>
        <taxon>Bacteria</taxon>
        <taxon>Pseudomonadati</taxon>
        <taxon>Bacteroidota</taxon>
        <taxon>Bacteroidia</taxon>
        <taxon>Bacteroidales</taxon>
        <taxon>Bacteroidaceae</taxon>
        <taxon>Bacteroides</taxon>
    </lineage>
</organism>
<dbReference type="GO" id="GO:0016758">
    <property type="term" value="F:hexosyltransferase activity"/>
    <property type="evidence" value="ECO:0007669"/>
    <property type="project" value="UniProtKB-ARBA"/>
</dbReference>
<protein>
    <submittedName>
        <fullName evidence="4">Glycosyltransferase family 2 protein</fullName>
    </submittedName>
</protein>
<dbReference type="CDD" id="cd00761">
    <property type="entry name" value="Glyco_tranf_GTA_type"/>
    <property type="match status" value="1"/>
</dbReference>